<evidence type="ECO:0000313" key="3">
    <source>
        <dbReference type="Proteomes" id="UP000202922"/>
    </source>
</evidence>
<proteinExistence type="predicted"/>
<evidence type="ECO:0000313" key="2">
    <source>
        <dbReference type="EMBL" id="SMX46397.1"/>
    </source>
</evidence>
<protein>
    <recommendedName>
        <fullName evidence="4">DUF4177 domain-containing protein</fullName>
    </recommendedName>
</protein>
<dbReference type="PROSITE" id="PS51257">
    <property type="entry name" value="PROKAR_LIPOPROTEIN"/>
    <property type="match status" value="1"/>
</dbReference>
<dbReference type="OrthoDB" id="7745874at2"/>
<feature type="chain" id="PRO_5012240887" description="DUF4177 domain-containing protein" evidence="1">
    <location>
        <begin position="23"/>
        <end position="97"/>
    </location>
</feature>
<dbReference type="AlphaFoldDB" id="A0A238KUK7"/>
<name>A0A238KUK7_9RHOB</name>
<organism evidence="2 3">
    <name type="scientific">Actibacterium lipolyticum</name>
    <dbReference type="NCBI Taxonomy" id="1524263"/>
    <lineage>
        <taxon>Bacteria</taxon>
        <taxon>Pseudomonadati</taxon>
        <taxon>Pseudomonadota</taxon>
        <taxon>Alphaproteobacteria</taxon>
        <taxon>Rhodobacterales</taxon>
        <taxon>Roseobacteraceae</taxon>
        <taxon>Actibacterium</taxon>
    </lineage>
</organism>
<feature type="signal peptide" evidence="1">
    <location>
        <begin position="1"/>
        <end position="22"/>
    </location>
</feature>
<sequence length="97" mass="10558">MNTRILLPVGLAFALLAAPASAACYADYKAKQNDPLRLHYGVIELPDKACGARSDAAGVIERRIASDGWKLLNVMSIFGQDGLAERKESAGKFFLRY</sequence>
<accession>A0A238KUK7</accession>
<dbReference type="EMBL" id="FXYE01000002">
    <property type="protein sequence ID" value="SMX46397.1"/>
    <property type="molecule type" value="Genomic_DNA"/>
</dbReference>
<keyword evidence="3" id="KW-1185">Reference proteome</keyword>
<keyword evidence="1" id="KW-0732">Signal</keyword>
<evidence type="ECO:0000256" key="1">
    <source>
        <dbReference type="SAM" id="SignalP"/>
    </source>
</evidence>
<gene>
    <name evidence="2" type="ORF">COL8621_03095</name>
</gene>
<dbReference type="Proteomes" id="UP000202922">
    <property type="component" value="Unassembled WGS sequence"/>
</dbReference>
<reference evidence="3" key="1">
    <citation type="submission" date="2017-05" db="EMBL/GenBank/DDBJ databases">
        <authorList>
            <person name="Rodrigo-Torres L."/>
            <person name="Arahal R. D."/>
            <person name="Lucena T."/>
        </authorList>
    </citation>
    <scope>NUCLEOTIDE SEQUENCE [LARGE SCALE GENOMIC DNA]</scope>
    <source>
        <strain evidence="3">CECT 8621</strain>
    </source>
</reference>
<dbReference type="RefSeq" id="WP_093968150.1">
    <property type="nucleotide sequence ID" value="NZ_FXYE01000002.1"/>
</dbReference>
<evidence type="ECO:0008006" key="4">
    <source>
        <dbReference type="Google" id="ProtNLM"/>
    </source>
</evidence>